<dbReference type="AlphaFoldDB" id="A0A6G4TXY8"/>
<name>A0A6G4TXY8_9ACTN</name>
<keyword evidence="1" id="KW-0812">Transmembrane</keyword>
<dbReference type="EMBL" id="JAAKZV010000033">
    <property type="protein sequence ID" value="NGN64390.1"/>
    <property type="molecule type" value="Genomic_DNA"/>
</dbReference>
<accession>A0A6G4TXY8</accession>
<proteinExistence type="predicted"/>
<gene>
    <name evidence="2" type="ORF">G5C51_10815</name>
</gene>
<protein>
    <submittedName>
        <fullName evidence="2">Uncharacterized protein</fullName>
    </submittedName>
</protein>
<reference evidence="2 3" key="1">
    <citation type="submission" date="2020-02" db="EMBL/GenBank/DDBJ databases">
        <title>Whole-genome analyses of novel actinobacteria.</title>
        <authorList>
            <person name="Sahin N."/>
        </authorList>
    </citation>
    <scope>NUCLEOTIDE SEQUENCE [LARGE SCALE GENOMIC DNA]</scope>
    <source>
        <strain evidence="2 3">A7024</strain>
    </source>
</reference>
<dbReference type="RefSeq" id="WP_165235612.1">
    <property type="nucleotide sequence ID" value="NZ_JAAKZV010000033.1"/>
</dbReference>
<keyword evidence="1" id="KW-0472">Membrane</keyword>
<dbReference type="Proteomes" id="UP000481583">
    <property type="component" value="Unassembled WGS sequence"/>
</dbReference>
<evidence type="ECO:0000313" key="2">
    <source>
        <dbReference type="EMBL" id="NGN64390.1"/>
    </source>
</evidence>
<sequence>MSAHTLIFIGLFTVFAVAPAGIVGLLVSRSFERSGGPRRLVRLSAHPHPMESADLSEAEQDAFAALAGRLARDLRAS</sequence>
<feature type="transmembrane region" description="Helical" evidence="1">
    <location>
        <begin position="6"/>
        <end position="28"/>
    </location>
</feature>
<evidence type="ECO:0000256" key="1">
    <source>
        <dbReference type="SAM" id="Phobius"/>
    </source>
</evidence>
<organism evidence="2 3">
    <name type="scientific">Streptomyces coryli</name>
    <dbReference type="NCBI Taxonomy" id="1128680"/>
    <lineage>
        <taxon>Bacteria</taxon>
        <taxon>Bacillati</taxon>
        <taxon>Actinomycetota</taxon>
        <taxon>Actinomycetes</taxon>
        <taxon>Kitasatosporales</taxon>
        <taxon>Streptomycetaceae</taxon>
        <taxon>Streptomyces</taxon>
    </lineage>
</organism>
<evidence type="ECO:0000313" key="3">
    <source>
        <dbReference type="Proteomes" id="UP000481583"/>
    </source>
</evidence>
<comment type="caution">
    <text evidence="2">The sequence shown here is derived from an EMBL/GenBank/DDBJ whole genome shotgun (WGS) entry which is preliminary data.</text>
</comment>
<keyword evidence="1" id="KW-1133">Transmembrane helix</keyword>
<keyword evidence="3" id="KW-1185">Reference proteome</keyword>